<dbReference type="Gene3D" id="1.10.260.40">
    <property type="entry name" value="lambda repressor-like DNA-binding domains"/>
    <property type="match status" value="1"/>
</dbReference>
<name>A0A7K3VUC9_RHILE</name>
<dbReference type="EMBL" id="WUFV01000032">
    <property type="protein sequence ID" value="NEK19761.1"/>
    <property type="molecule type" value="Genomic_DNA"/>
</dbReference>
<evidence type="ECO:0000313" key="3">
    <source>
        <dbReference type="Proteomes" id="UP000471705"/>
    </source>
</evidence>
<dbReference type="SMART" id="SM00530">
    <property type="entry name" value="HTH_XRE"/>
    <property type="match status" value="1"/>
</dbReference>
<feature type="domain" description="HTH cro/C1-type" evidence="1">
    <location>
        <begin position="17"/>
        <end position="71"/>
    </location>
</feature>
<proteinExistence type="predicted"/>
<dbReference type="InterPro" id="IPR010982">
    <property type="entry name" value="Lambda_DNA-bd_dom_sf"/>
</dbReference>
<evidence type="ECO:0000259" key="1">
    <source>
        <dbReference type="PROSITE" id="PS50943"/>
    </source>
</evidence>
<dbReference type="SUPFAM" id="SSF47413">
    <property type="entry name" value="lambda repressor-like DNA-binding domains"/>
    <property type="match status" value="1"/>
</dbReference>
<comment type="caution">
    <text evidence="2">The sequence shown here is derived from an EMBL/GenBank/DDBJ whole genome shotgun (WGS) entry which is preliminary data.</text>
</comment>
<dbReference type="PROSITE" id="PS50943">
    <property type="entry name" value="HTH_CROC1"/>
    <property type="match status" value="1"/>
</dbReference>
<dbReference type="Proteomes" id="UP000471705">
    <property type="component" value="Unassembled WGS sequence"/>
</dbReference>
<dbReference type="CDD" id="cd00093">
    <property type="entry name" value="HTH_XRE"/>
    <property type="match status" value="1"/>
</dbReference>
<protein>
    <submittedName>
        <fullName evidence="2">Helix-turn-helix domain-containing protein</fullName>
    </submittedName>
</protein>
<sequence>MDTNALKIDPKVLGFWIKCIRNTLNWSQEAVAEQSGLTVRTIQRIEAGEPSSISTRRSLARGLGYDDHGVFDSPEFMATVYKFLADIQGTSPEAMEKQFPDHMRLPAERITGGDALGRLAEMSDGLVLHMEDELNQDAKEIAASLFDYLRDVADISEEASFTHKLSYNVEMGTMLADLEAKGAVAYSAIRRTQMVGSNWPNKTPIPLTAVYVTVVPTGREFKEVMVPRRLA</sequence>
<dbReference type="AlphaFoldDB" id="A0A7K3VUC9"/>
<dbReference type="InterPro" id="IPR001387">
    <property type="entry name" value="Cro/C1-type_HTH"/>
</dbReference>
<dbReference type="RefSeq" id="WP_164049795.1">
    <property type="nucleotide sequence ID" value="NZ_WUFV01000032.1"/>
</dbReference>
<dbReference type="Pfam" id="PF01381">
    <property type="entry name" value="HTH_3"/>
    <property type="match status" value="1"/>
</dbReference>
<reference evidence="2 3" key="1">
    <citation type="submission" date="2019-12" db="EMBL/GenBank/DDBJ databases">
        <title>Rhizobium genotypes associated with high levels of biological nitrogen fixation by grain legumes in a temperate-maritime cropping system.</title>
        <authorList>
            <person name="Maluk M."/>
            <person name="Francesc Ferrando Molina F."/>
            <person name="Lopez Del Egido L."/>
            <person name="Lafos M."/>
            <person name="Langarica-Fuentes A."/>
            <person name="Gebre Yohannes G."/>
            <person name="Young M.W."/>
            <person name="Martin P."/>
            <person name="Gantlett R."/>
            <person name="Kenicer G."/>
            <person name="Hawes C."/>
            <person name="Begg G.S."/>
            <person name="Quilliam R.S."/>
            <person name="Squire G.R."/>
            <person name="Poole P.S."/>
            <person name="Young P.W."/>
            <person name="Iannetta P.M."/>
            <person name="James E.K."/>
        </authorList>
    </citation>
    <scope>NUCLEOTIDE SEQUENCE [LARGE SCALE GENOMIC DNA]</scope>
    <source>
        <strain evidence="2 3">JHI54</strain>
    </source>
</reference>
<organism evidence="2 3">
    <name type="scientific">Rhizobium leguminosarum</name>
    <dbReference type="NCBI Taxonomy" id="384"/>
    <lineage>
        <taxon>Bacteria</taxon>
        <taxon>Pseudomonadati</taxon>
        <taxon>Pseudomonadota</taxon>
        <taxon>Alphaproteobacteria</taxon>
        <taxon>Hyphomicrobiales</taxon>
        <taxon>Rhizobiaceae</taxon>
        <taxon>Rhizobium/Agrobacterium group</taxon>
        <taxon>Rhizobium</taxon>
    </lineage>
</organism>
<gene>
    <name evidence="2" type="ORF">GR257_33890</name>
</gene>
<accession>A0A7K3VUC9</accession>
<dbReference type="GO" id="GO:0003677">
    <property type="term" value="F:DNA binding"/>
    <property type="evidence" value="ECO:0007669"/>
    <property type="project" value="InterPro"/>
</dbReference>
<evidence type="ECO:0000313" key="2">
    <source>
        <dbReference type="EMBL" id="NEK19761.1"/>
    </source>
</evidence>